<proteinExistence type="predicted"/>
<reference evidence="4 5" key="1">
    <citation type="journal article" date="2020" name="New Microbes New Infect">
        <title>Sellimonas caecigallum sp. nov., description and genome sequence of a new member of the Sellimonas genus isolated from the cecum of feral chicken.</title>
        <authorList>
            <person name="Wongkuna S."/>
            <person name="Ghimire S."/>
            <person name="Antony L."/>
            <person name="Chankhamhaengdecha S."/>
            <person name="Janvilisri T."/>
            <person name="Scaria J."/>
        </authorList>
    </citation>
    <scope>NUCLEOTIDE SEQUENCE [LARGE SCALE GENOMIC DNA]</scope>
    <source>
        <strain evidence="4 5">SW451</strain>
    </source>
</reference>
<comment type="caution">
    <text evidence="4">The sequence shown here is derived from an EMBL/GenBank/DDBJ whole genome shotgun (WGS) entry which is preliminary data.</text>
</comment>
<keyword evidence="2" id="KW-0472">Membrane</keyword>
<sequence length="283" mass="31475">MKKDTSYLVMEVHSAYAVLLSDDGRFIKAANHGYQTGDVVTNIIPLKYPDEKKRQHRHIITFAASMAACISLLVFGVYEYQYIFRPYGTVQMQINPEIELTLSRSGRVLDLSGRNSDGKTLIDGYEYKGKDKETVTSELTALAIQKDFLSEGGQILLLADSENKDWNSQTEEELQTYLNNYLKDKSITIEIVAELPDDDAEQTLTEPQTITIPAPDTPEPAEDTPSDKPQPETPSSQPVQQPSSSNNDSNYQNDNSGNSNYGNDNSNDSGYEADTDGNSSYED</sequence>
<feature type="compositionally biased region" description="Low complexity" evidence="1">
    <location>
        <begin position="234"/>
        <end position="270"/>
    </location>
</feature>
<protein>
    <recommendedName>
        <fullName evidence="3">Anti-sigma factor RsgI-like middle domain-containing protein</fullName>
    </recommendedName>
</protein>
<keyword evidence="2" id="KW-1133">Transmembrane helix</keyword>
<feature type="transmembrane region" description="Helical" evidence="2">
    <location>
        <begin position="59"/>
        <end position="78"/>
    </location>
</feature>
<feature type="domain" description="Anti-sigma factor RsgI-like middle" evidence="3">
    <location>
        <begin position="87"/>
        <end position="201"/>
    </location>
</feature>
<organism evidence="4 5">
    <name type="scientific">Sellimonas caecigallum</name>
    <dbReference type="NCBI Taxonomy" id="2592333"/>
    <lineage>
        <taxon>Bacteria</taxon>
        <taxon>Bacillati</taxon>
        <taxon>Bacillota</taxon>
        <taxon>Clostridia</taxon>
        <taxon>Lachnospirales</taxon>
        <taxon>Lachnospiraceae</taxon>
        <taxon>Sellimonas</taxon>
    </lineage>
</organism>
<evidence type="ECO:0000259" key="3">
    <source>
        <dbReference type="Pfam" id="PF23750"/>
    </source>
</evidence>
<evidence type="ECO:0000313" key="4">
    <source>
        <dbReference type="EMBL" id="MBY0759341.1"/>
    </source>
</evidence>
<evidence type="ECO:0000256" key="2">
    <source>
        <dbReference type="SAM" id="Phobius"/>
    </source>
</evidence>
<accession>A0ABS7L8A9</accession>
<dbReference type="RefSeq" id="WP_221920006.1">
    <property type="nucleotide sequence ID" value="NZ_CP173660.1"/>
</dbReference>
<dbReference type="InterPro" id="IPR055431">
    <property type="entry name" value="RsgI_M"/>
</dbReference>
<gene>
    <name evidence="4" type="ORF">FLB61_09635</name>
</gene>
<feature type="region of interest" description="Disordered" evidence="1">
    <location>
        <begin position="198"/>
        <end position="283"/>
    </location>
</feature>
<keyword evidence="5" id="KW-1185">Reference proteome</keyword>
<dbReference type="Pfam" id="PF23750">
    <property type="entry name" value="RsgI_M"/>
    <property type="match status" value="1"/>
</dbReference>
<keyword evidence="2" id="KW-0812">Transmembrane</keyword>
<name>A0ABS7L8A9_9FIRM</name>
<evidence type="ECO:0000313" key="5">
    <source>
        <dbReference type="Proteomes" id="UP000779049"/>
    </source>
</evidence>
<dbReference type="Proteomes" id="UP000779049">
    <property type="component" value="Unassembled WGS sequence"/>
</dbReference>
<evidence type="ECO:0000256" key="1">
    <source>
        <dbReference type="SAM" id="MobiDB-lite"/>
    </source>
</evidence>
<feature type="compositionally biased region" description="Polar residues" evidence="1">
    <location>
        <begin position="202"/>
        <end position="211"/>
    </location>
</feature>
<feature type="compositionally biased region" description="Acidic residues" evidence="1">
    <location>
        <begin position="271"/>
        <end position="283"/>
    </location>
</feature>
<dbReference type="EMBL" id="VIRV01000014">
    <property type="protein sequence ID" value="MBY0759341.1"/>
    <property type="molecule type" value="Genomic_DNA"/>
</dbReference>